<organism evidence="2 3">
    <name type="scientific">Favolaschia claudopus</name>
    <dbReference type="NCBI Taxonomy" id="2862362"/>
    <lineage>
        <taxon>Eukaryota</taxon>
        <taxon>Fungi</taxon>
        <taxon>Dikarya</taxon>
        <taxon>Basidiomycota</taxon>
        <taxon>Agaricomycotina</taxon>
        <taxon>Agaricomycetes</taxon>
        <taxon>Agaricomycetidae</taxon>
        <taxon>Agaricales</taxon>
        <taxon>Marasmiineae</taxon>
        <taxon>Mycenaceae</taxon>
        <taxon>Favolaschia</taxon>
    </lineage>
</organism>
<proteinExistence type="predicted"/>
<feature type="transmembrane region" description="Helical" evidence="1">
    <location>
        <begin position="62"/>
        <end position="82"/>
    </location>
</feature>
<dbReference type="Proteomes" id="UP001362999">
    <property type="component" value="Unassembled WGS sequence"/>
</dbReference>
<keyword evidence="1" id="KW-0812">Transmembrane</keyword>
<protein>
    <submittedName>
        <fullName evidence="2">Uncharacterized protein</fullName>
    </submittedName>
</protein>
<gene>
    <name evidence="2" type="ORF">R3P38DRAFT_2550342</name>
</gene>
<dbReference type="AlphaFoldDB" id="A0AAW0AH76"/>
<keyword evidence="3" id="KW-1185">Reference proteome</keyword>
<reference evidence="2 3" key="1">
    <citation type="journal article" date="2024" name="J Genomics">
        <title>Draft genome sequencing and assembly of Favolaschia claudopus CIRM-BRFM 2984 isolated from oak limbs.</title>
        <authorList>
            <person name="Navarro D."/>
            <person name="Drula E."/>
            <person name="Chaduli D."/>
            <person name="Cazenave R."/>
            <person name="Ahrendt S."/>
            <person name="Wang J."/>
            <person name="Lipzen A."/>
            <person name="Daum C."/>
            <person name="Barry K."/>
            <person name="Grigoriev I.V."/>
            <person name="Favel A."/>
            <person name="Rosso M.N."/>
            <person name="Martin F."/>
        </authorList>
    </citation>
    <scope>NUCLEOTIDE SEQUENCE [LARGE SCALE GENOMIC DNA]</scope>
    <source>
        <strain evidence="2 3">CIRM-BRFM 2984</strain>
    </source>
</reference>
<evidence type="ECO:0000256" key="1">
    <source>
        <dbReference type="SAM" id="Phobius"/>
    </source>
</evidence>
<evidence type="ECO:0000313" key="2">
    <source>
        <dbReference type="EMBL" id="KAK7012382.1"/>
    </source>
</evidence>
<keyword evidence="1" id="KW-1133">Transmembrane helix</keyword>
<accession>A0AAW0AH76</accession>
<dbReference type="EMBL" id="JAWWNJ010000065">
    <property type="protein sequence ID" value="KAK7012382.1"/>
    <property type="molecule type" value="Genomic_DNA"/>
</dbReference>
<comment type="caution">
    <text evidence="2">The sequence shown here is derived from an EMBL/GenBank/DDBJ whole genome shotgun (WGS) entry which is preliminary data.</text>
</comment>
<evidence type="ECO:0000313" key="3">
    <source>
        <dbReference type="Proteomes" id="UP001362999"/>
    </source>
</evidence>
<name>A0AAW0AH76_9AGAR</name>
<sequence>MRTGSFPSKLLVSSAHGSSFSLQQTLIRQGGKKLLRDDLAKRYAAGTPSRTFAHWHSAAKRLLVLCGAGTVYILPIIAAMGMRSKIAGAETAPQDIVSPANALREVKHGQWFTMVQRFMIPINYIRTHPGYIQHLKLIHNPPDSQGQQTPIILSFQDEEKLDTIFDSIETETYRLPPRSKEWMRTVPSWPKIQFADQVVLPRLRKIKTPLQLRKTKSPVTKSNHNQVTERERRYASKAIPVASIKDLEDKVCFLSRARRPLTMFSQVAELGGRADFDPPTS</sequence>
<keyword evidence="1" id="KW-0472">Membrane</keyword>